<name>A0ACC3S7B7_9PEZI</name>
<comment type="caution">
    <text evidence="1">The sequence shown here is derived from an EMBL/GenBank/DDBJ whole genome shotgun (WGS) entry which is preliminary data.</text>
</comment>
<evidence type="ECO:0000313" key="1">
    <source>
        <dbReference type="EMBL" id="KAK8198746.1"/>
    </source>
</evidence>
<accession>A0ACC3S7B7</accession>
<sequence length="312" mass="36021">MRLFLLPISTRRTLIYCEKVQEQLQGSKAPIADRIVNKANETWAQWEREDKGWKKQVTGYGNQIFKRIPFEEWGLKTLPPLTKSNAEKAVQNAGQIKLYFPSAFLEESRIQGILRKTATERQALHQKRMIWSVLAMPITIPVGLLPIIPNFPFFYLAFRAWSHYKGWLRSSSLLGTVLMEIALYGSKYLEFVLDQKLIEPTPSTALDELYAAGLIHPTREKLRGAEVPSEEETTAVAKLVRSQTNDETEEVMLLRRWNGKLLAERFHLPEMEVEIERAVEQVEKGIKAKQELMEEKREIEKAVEKPSQRGKD</sequence>
<organism evidence="1 2">
    <name type="scientific">Zalaria obscura</name>
    <dbReference type="NCBI Taxonomy" id="2024903"/>
    <lineage>
        <taxon>Eukaryota</taxon>
        <taxon>Fungi</taxon>
        <taxon>Dikarya</taxon>
        <taxon>Ascomycota</taxon>
        <taxon>Pezizomycotina</taxon>
        <taxon>Dothideomycetes</taxon>
        <taxon>Dothideomycetidae</taxon>
        <taxon>Dothideales</taxon>
        <taxon>Zalariaceae</taxon>
        <taxon>Zalaria</taxon>
    </lineage>
</organism>
<protein>
    <submittedName>
        <fullName evidence="1">Uncharacterized protein</fullName>
    </submittedName>
</protein>
<gene>
    <name evidence="1" type="ORF">M8818_006613</name>
</gene>
<keyword evidence="2" id="KW-1185">Reference proteome</keyword>
<dbReference type="Proteomes" id="UP001320706">
    <property type="component" value="Unassembled WGS sequence"/>
</dbReference>
<dbReference type="EMBL" id="JAMKPW020000040">
    <property type="protein sequence ID" value="KAK8198746.1"/>
    <property type="molecule type" value="Genomic_DNA"/>
</dbReference>
<proteinExistence type="predicted"/>
<reference evidence="1" key="1">
    <citation type="submission" date="2024-02" db="EMBL/GenBank/DDBJ databases">
        <title>Metagenome Assembled Genome of Zalaria obscura JY119.</title>
        <authorList>
            <person name="Vighnesh L."/>
            <person name="Jagadeeshwari U."/>
            <person name="Venkata Ramana C."/>
            <person name="Sasikala C."/>
        </authorList>
    </citation>
    <scope>NUCLEOTIDE SEQUENCE</scope>
    <source>
        <strain evidence="1">JY119</strain>
    </source>
</reference>
<evidence type="ECO:0000313" key="2">
    <source>
        <dbReference type="Proteomes" id="UP001320706"/>
    </source>
</evidence>